<protein>
    <submittedName>
        <fullName evidence="1">Uncharacterized protein</fullName>
    </submittedName>
</protein>
<evidence type="ECO:0000313" key="2">
    <source>
        <dbReference type="Proteomes" id="UP001345219"/>
    </source>
</evidence>
<reference evidence="1 2" key="1">
    <citation type="journal article" date="2023" name="Hortic Res">
        <title>Pangenome of water caltrop reveals structural variations and asymmetric subgenome divergence after allopolyploidization.</title>
        <authorList>
            <person name="Zhang X."/>
            <person name="Chen Y."/>
            <person name="Wang L."/>
            <person name="Yuan Y."/>
            <person name="Fang M."/>
            <person name="Shi L."/>
            <person name="Lu R."/>
            <person name="Comes H.P."/>
            <person name="Ma Y."/>
            <person name="Chen Y."/>
            <person name="Huang G."/>
            <person name="Zhou Y."/>
            <person name="Zheng Z."/>
            <person name="Qiu Y."/>
        </authorList>
    </citation>
    <scope>NUCLEOTIDE SEQUENCE [LARGE SCALE GENOMIC DNA]</scope>
    <source>
        <tissue evidence="1">Roots</tissue>
    </source>
</reference>
<proteinExistence type="predicted"/>
<dbReference type="Proteomes" id="UP001345219">
    <property type="component" value="Chromosome 9"/>
</dbReference>
<sequence>MASEPFPDPDLSIRVVLTAINTRAHERKQGNTIACFLFHYRGDLVIVCDAAGTVEGHAEE</sequence>
<keyword evidence="2" id="KW-1185">Reference proteome</keyword>
<dbReference type="AlphaFoldDB" id="A0AAN7JIK7"/>
<dbReference type="EMBL" id="JAXIOK010000022">
    <property type="protein sequence ID" value="KAK4744862.1"/>
    <property type="molecule type" value="Genomic_DNA"/>
</dbReference>
<accession>A0AAN7JIK7</accession>
<name>A0AAN7JIK7_9MYRT</name>
<organism evidence="1 2">
    <name type="scientific">Trapa incisa</name>
    <dbReference type="NCBI Taxonomy" id="236973"/>
    <lineage>
        <taxon>Eukaryota</taxon>
        <taxon>Viridiplantae</taxon>
        <taxon>Streptophyta</taxon>
        <taxon>Embryophyta</taxon>
        <taxon>Tracheophyta</taxon>
        <taxon>Spermatophyta</taxon>
        <taxon>Magnoliopsida</taxon>
        <taxon>eudicotyledons</taxon>
        <taxon>Gunneridae</taxon>
        <taxon>Pentapetalae</taxon>
        <taxon>rosids</taxon>
        <taxon>malvids</taxon>
        <taxon>Myrtales</taxon>
        <taxon>Lythraceae</taxon>
        <taxon>Trapa</taxon>
    </lineage>
</organism>
<gene>
    <name evidence="1" type="ORF">SAY87_011174</name>
</gene>
<evidence type="ECO:0000313" key="1">
    <source>
        <dbReference type="EMBL" id="KAK4744862.1"/>
    </source>
</evidence>
<comment type="caution">
    <text evidence="1">The sequence shown here is derived from an EMBL/GenBank/DDBJ whole genome shotgun (WGS) entry which is preliminary data.</text>
</comment>